<accession>A0A9N8VRG6</accession>
<dbReference type="EMBL" id="CAJVPK010000143">
    <property type="protein sequence ID" value="CAG8458864.1"/>
    <property type="molecule type" value="Genomic_DNA"/>
</dbReference>
<feature type="coiled-coil region" evidence="3">
    <location>
        <begin position="172"/>
        <end position="328"/>
    </location>
</feature>
<reference evidence="6" key="1">
    <citation type="submission" date="2021-06" db="EMBL/GenBank/DDBJ databases">
        <authorList>
            <person name="Kallberg Y."/>
            <person name="Tangrot J."/>
            <person name="Rosling A."/>
        </authorList>
    </citation>
    <scope>NUCLEOTIDE SEQUENCE</scope>
    <source>
        <strain evidence="6">AZ414A</strain>
    </source>
</reference>
<gene>
    <name evidence="6" type="ORF">DEBURN_LOCUS2566</name>
</gene>
<evidence type="ECO:0000313" key="7">
    <source>
        <dbReference type="Proteomes" id="UP000789706"/>
    </source>
</evidence>
<dbReference type="GO" id="GO:0005737">
    <property type="term" value="C:cytoplasm"/>
    <property type="evidence" value="ECO:0007669"/>
    <property type="project" value="UniProtKB-SubCell"/>
</dbReference>
<dbReference type="Pfam" id="PF07989">
    <property type="entry name" value="Cnn_1N"/>
    <property type="match status" value="1"/>
</dbReference>
<organism evidence="6 7">
    <name type="scientific">Diversispora eburnea</name>
    <dbReference type="NCBI Taxonomy" id="1213867"/>
    <lineage>
        <taxon>Eukaryota</taxon>
        <taxon>Fungi</taxon>
        <taxon>Fungi incertae sedis</taxon>
        <taxon>Mucoromycota</taxon>
        <taxon>Glomeromycotina</taxon>
        <taxon>Glomeromycetes</taxon>
        <taxon>Diversisporales</taxon>
        <taxon>Diversisporaceae</taxon>
        <taxon>Diversispora</taxon>
    </lineage>
</organism>
<name>A0A9N8VRG6_9GLOM</name>
<feature type="compositionally biased region" description="Low complexity" evidence="4">
    <location>
        <begin position="923"/>
        <end position="947"/>
    </location>
</feature>
<feature type="compositionally biased region" description="Pro residues" evidence="4">
    <location>
        <begin position="901"/>
        <end position="913"/>
    </location>
</feature>
<feature type="compositionally biased region" description="Basic and acidic residues" evidence="4">
    <location>
        <begin position="469"/>
        <end position="481"/>
    </location>
</feature>
<evidence type="ECO:0000256" key="3">
    <source>
        <dbReference type="SAM" id="Coils"/>
    </source>
</evidence>
<evidence type="ECO:0000259" key="5">
    <source>
        <dbReference type="Pfam" id="PF07989"/>
    </source>
</evidence>
<keyword evidence="7" id="KW-1185">Reference proteome</keyword>
<evidence type="ECO:0000256" key="1">
    <source>
        <dbReference type="ARBA" id="ARBA00004496"/>
    </source>
</evidence>
<feature type="compositionally biased region" description="Polar residues" evidence="4">
    <location>
        <begin position="78"/>
        <end position="108"/>
    </location>
</feature>
<dbReference type="InterPro" id="IPR012943">
    <property type="entry name" value="Cnn_1N"/>
</dbReference>
<proteinExistence type="predicted"/>
<feature type="domain" description="Centrosomin N-terminal motif 1" evidence="5">
    <location>
        <begin position="121"/>
        <end position="217"/>
    </location>
</feature>
<keyword evidence="2" id="KW-0963">Cytoplasm</keyword>
<feature type="coiled-coil region" evidence="3">
    <location>
        <begin position="703"/>
        <end position="839"/>
    </location>
</feature>
<evidence type="ECO:0000256" key="4">
    <source>
        <dbReference type="SAM" id="MobiDB-lite"/>
    </source>
</evidence>
<comment type="caution">
    <text evidence="6">The sequence shown here is derived from an EMBL/GenBank/DDBJ whole genome shotgun (WGS) entry which is preliminary data.</text>
</comment>
<keyword evidence="3" id="KW-0175">Coiled coil</keyword>
<dbReference type="AlphaFoldDB" id="A0A9N8VRG6"/>
<feature type="compositionally biased region" description="Polar residues" evidence="4">
    <location>
        <begin position="459"/>
        <end position="468"/>
    </location>
</feature>
<feature type="region of interest" description="Disordered" evidence="4">
    <location>
        <begin position="889"/>
        <end position="966"/>
    </location>
</feature>
<sequence>MSENIFSTTNGIFDSGGGIFSEFENDTFDISLNNELPSFSQENVEQSNMSFENNIPDNVDTAGGVDTNKLDFEISQMLSQSGAESSSNGKNLSPANSIGKSKQVNRSPRWSMGTARKTQMTFKEQERVIDEIKKENFSLKLKIYFLERRIHEMVVETMEQSRTKCDLQHGMSEIEESEYQRAIAQAERLHQENNALHSKYADLLSEFKRLQETLKRTNANDASNIAEENEKNRVKINQLRTQISVLKSQLATQTSENDDLHSELEAMRSRPISAASSSRGLFSEEFSDQYEEKLGQLRDKVAELKLQLNEKNLEVDEYKEETACLKDDLTLIRTENVDLITEINTLHKLCHDNESLHHMEMENSDRQMNLLHQEVENLRIQMNEINQNLNHEVELRNATEEKEKNYEKDLEKLRNEKKDIEIKTSQKINELDDKLLAAQQQISELCLTIKERDADLQYSKQQLGNQTNRTKESADRYNREQERLRNDLDATRLEAEKLRSKLEAIGDEFESKKSQILKYENEIKHLNNLCTKQNEKLSANEETIHNLQSENRDKNVTVDKLKSQVFELEKNLNWEKSHNHLIVTQYSDQIEERNNLLLATHGSLNTLMPDVTGNSCFTKITSSNFQMFNESLTKILEYISNIRDEFERKSKTISDQWQEQYEYLESQIDAKVRLINKHEITVNKVLSTQKELRESLQTRNVRAEELDIKLKESEEHISTLEFNYNEIKGKLQVAEEVLKVEKQGAKEKTDILIENVKDLESQLQAQNRRNTQLQELISIQKASMDATKESKAITAKAENTFAMLNEQLREQLEEKNKTIDNERQRVKHLEEQFSSLIEEHKRLCITIEKREALLNKALGGLQLISQKKDLVDNSVFLNLREVTEEMQTTLLDGEGRRRPSYQPPPYINPPWKPVGPASAGSNTSITKKIKSISAKTATTNLSNTNTTPSKIRVMNNTKSKDPTKNS</sequence>
<dbReference type="Proteomes" id="UP000789706">
    <property type="component" value="Unassembled WGS sequence"/>
</dbReference>
<feature type="region of interest" description="Disordered" evidence="4">
    <location>
        <begin position="78"/>
        <end position="118"/>
    </location>
</feature>
<evidence type="ECO:0000313" key="6">
    <source>
        <dbReference type="EMBL" id="CAG8458864.1"/>
    </source>
</evidence>
<evidence type="ECO:0000256" key="2">
    <source>
        <dbReference type="ARBA" id="ARBA00022490"/>
    </source>
</evidence>
<comment type="subcellular location">
    <subcellularLocation>
        <location evidence="1">Cytoplasm</location>
    </subcellularLocation>
</comment>
<dbReference type="GO" id="GO:0005815">
    <property type="term" value="C:microtubule organizing center"/>
    <property type="evidence" value="ECO:0007669"/>
    <property type="project" value="InterPro"/>
</dbReference>
<dbReference type="OrthoDB" id="10255000at2759"/>
<feature type="region of interest" description="Disordered" evidence="4">
    <location>
        <begin position="459"/>
        <end position="481"/>
    </location>
</feature>
<protein>
    <submittedName>
        <fullName evidence="6">846_t:CDS:1</fullName>
    </submittedName>
</protein>